<keyword evidence="2" id="KW-0812">Transmembrane</keyword>
<feature type="transmembrane region" description="Helical" evidence="2">
    <location>
        <begin position="159"/>
        <end position="179"/>
    </location>
</feature>
<keyword evidence="2" id="KW-0472">Membrane</keyword>
<reference evidence="3 4" key="1">
    <citation type="submission" date="2020-08" db="EMBL/GenBank/DDBJ databases">
        <authorList>
            <person name="Seo M.-J."/>
        </authorList>
    </citation>
    <scope>NUCLEOTIDE SEQUENCE [LARGE SCALE GENOMIC DNA]</scope>
    <source>
        <strain evidence="3 4">KIGAM211</strain>
    </source>
</reference>
<dbReference type="AlphaFoldDB" id="A0A7X0RHM0"/>
<evidence type="ECO:0000313" key="4">
    <source>
        <dbReference type="Proteomes" id="UP000523955"/>
    </source>
</evidence>
<feature type="transmembrane region" description="Helical" evidence="2">
    <location>
        <begin position="185"/>
        <end position="203"/>
    </location>
</feature>
<feature type="compositionally biased region" description="Basic and acidic residues" evidence="1">
    <location>
        <begin position="16"/>
        <end position="38"/>
    </location>
</feature>
<proteinExistence type="predicted"/>
<name>A0A7X0RHM0_9ACTN</name>
<evidence type="ECO:0000256" key="1">
    <source>
        <dbReference type="SAM" id="MobiDB-lite"/>
    </source>
</evidence>
<accession>A0A7X0RHM0</accession>
<keyword evidence="4" id="KW-1185">Reference proteome</keyword>
<evidence type="ECO:0000313" key="3">
    <source>
        <dbReference type="EMBL" id="MBB6628447.1"/>
    </source>
</evidence>
<gene>
    <name evidence="3" type="ORF">H5V45_14070</name>
</gene>
<feature type="region of interest" description="Disordered" evidence="1">
    <location>
        <begin position="1"/>
        <end position="137"/>
    </location>
</feature>
<feature type="compositionally biased region" description="Low complexity" evidence="1">
    <location>
        <begin position="55"/>
        <end position="68"/>
    </location>
</feature>
<dbReference type="EMBL" id="JACKXE010000001">
    <property type="protein sequence ID" value="MBB6628447.1"/>
    <property type="molecule type" value="Genomic_DNA"/>
</dbReference>
<organism evidence="3 4">
    <name type="scientific">Nocardioides luti</name>
    <dbReference type="NCBI Taxonomy" id="2761101"/>
    <lineage>
        <taxon>Bacteria</taxon>
        <taxon>Bacillati</taxon>
        <taxon>Actinomycetota</taxon>
        <taxon>Actinomycetes</taxon>
        <taxon>Propionibacteriales</taxon>
        <taxon>Nocardioidaceae</taxon>
        <taxon>Nocardioides</taxon>
    </lineage>
</organism>
<evidence type="ECO:0000256" key="2">
    <source>
        <dbReference type="SAM" id="Phobius"/>
    </source>
</evidence>
<keyword evidence="2" id="KW-1133">Transmembrane helix</keyword>
<sequence length="285" mass="30063">MGDARGNESGEGAYDLFDRWLAHREGAGEGAGDAEREQPTAAPAATFENPLFADTTTAPAVAPEVVAPELREREDSPLLPGAPAAPAAPEPDPAPARTSEHDAARAVVAAFAEQPATEQVAPAPASPPPPPPPPTREPLVAEGMPAVVEFAPRRGVRRVVGVLLLLALAATVLTAYLAWQDRTTTSIGIAATFGVLTGIIWAVRSGSSVAVLSVRGGMLIVERAGGRHQFDLASHYTPVEIVGEPGSRGWKVLFVRRSMAPFVIDASMVDPVEFTRVVRYYRPED</sequence>
<protein>
    <submittedName>
        <fullName evidence="3">Uncharacterized protein</fullName>
    </submittedName>
</protein>
<dbReference type="RefSeq" id="WP_185253503.1">
    <property type="nucleotide sequence ID" value="NZ_JACKXE010000001.1"/>
</dbReference>
<feature type="compositionally biased region" description="Pro residues" evidence="1">
    <location>
        <begin position="124"/>
        <end position="136"/>
    </location>
</feature>
<dbReference type="Proteomes" id="UP000523955">
    <property type="component" value="Unassembled WGS sequence"/>
</dbReference>
<comment type="caution">
    <text evidence="3">The sequence shown here is derived from an EMBL/GenBank/DDBJ whole genome shotgun (WGS) entry which is preliminary data.</text>
</comment>